<reference evidence="3 4" key="1">
    <citation type="submission" date="2021-07" db="EMBL/GenBank/DDBJ databases">
        <title>The Aristolochia fimbriata genome: insights into angiosperm evolution, floral development and chemical biosynthesis.</title>
        <authorList>
            <person name="Jiao Y."/>
        </authorList>
    </citation>
    <scope>NUCLEOTIDE SEQUENCE [LARGE SCALE GENOMIC DNA]</scope>
    <source>
        <strain evidence="3">IBCAS-2021</strain>
        <tissue evidence="3">Leaf</tissue>
    </source>
</reference>
<comment type="caution">
    <text evidence="3">The sequence shown here is derived from an EMBL/GenBank/DDBJ whole genome shotgun (WGS) entry which is preliminary data.</text>
</comment>
<keyword evidence="2" id="KW-0812">Transmembrane</keyword>
<dbReference type="Gene3D" id="1.10.630.10">
    <property type="entry name" value="Cytochrome P450"/>
    <property type="match status" value="1"/>
</dbReference>
<dbReference type="PANTHER" id="PTHR47951">
    <property type="entry name" value="OS08G0547900 PROTEIN"/>
    <property type="match status" value="1"/>
</dbReference>
<feature type="transmembrane region" description="Helical" evidence="2">
    <location>
        <begin position="323"/>
        <end position="343"/>
    </location>
</feature>
<sequence>MEATSPAGTLLDLRPTRCLNGLMLVTATLALLMAAACYVRGKAKQQKTAAPPLPPGPLGLPLLGILPFLNPDIHVHFAGLAAVYGPIISVRVGRKLCIVVTSPSLAKEVLKEHDATFANRDVLAAALALPNGLHGMGWAPHGAPRWRVLRKIAMGRDMLSQTGVERFRGLRREEVRRLLARTRDAVNTRVDFGELVFGPVYNVLTGVLWGGSRREEVLKVVEDVYEMFGKADLSDVLPLLSRLGFQGVVRKAKKVSAILDQTWEYIIHERTTTQYLAITAAGRNDDESDIHDHKPKDLLQIMLETMEKKDPKMPIKRENIKGLLTDLVLAGLFTTSTIMEWAMTEMVQHPETMRKAQEEVERVVGNKESSSGVEESHVPELHYLNALIKEVLRLHPTTPLMLPRRPSQSAVVGGYTVPKGSCVLVNIWAIERDPESWDRPLEFDPERFLATGPAAAKCCWDYSGNDLRYFPYGSGRRICPGMYLADRLLCYALASLLHSFDWRLPQGEKLDVSTKLGAVLKKAKPLIVVPTLKQTQYG</sequence>
<keyword evidence="2" id="KW-1133">Transmembrane helix</keyword>
<dbReference type="PRINTS" id="PR00463">
    <property type="entry name" value="EP450I"/>
</dbReference>
<comment type="cofactor">
    <cofactor evidence="1">
        <name>heme</name>
        <dbReference type="ChEBI" id="CHEBI:30413"/>
    </cofactor>
</comment>
<feature type="binding site" description="axial binding residue" evidence="1">
    <location>
        <position position="479"/>
    </location>
    <ligand>
        <name>heme</name>
        <dbReference type="ChEBI" id="CHEBI:30413"/>
    </ligand>
    <ligandPart>
        <name>Fe</name>
        <dbReference type="ChEBI" id="CHEBI:18248"/>
    </ligandPart>
</feature>
<name>A0AAV7ESQ2_ARIFI</name>
<keyword evidence="2" id="KW-0472">Membrane</keyword>
<evidence type="ECO:0008006" key="5">
    <source>
        <dbReference type="Google" id="ProtNLM"/>
    </source>
</evidence>
<evidence type="ECO:0000313" key="4">
    <source>
        <dbReference type="Proteomes" id="UP000825729"/>
    </source>
</evidence>
<evidence type="ECO:0000313" key="3">
    <source>
        <dbReference type="EMBL" id="KAG9451882.1"/>
    </source>
</evidence>
<organism evidence="3 4">
    <name type="scientific">Aristolochia fimbriata</name>
    <name type="common">White veined hardy Dutchman's pipe vine</name>
    <dbReference type="NCBI Taxonomy" id="158543"/>
    <lineage>
        <taxon>Eukaryota</taxon>
        <taxon>Viridiplantae</taxon>
        <taxon>Streptophyta</taxon>
        <taxon>Embryophyta</taxon>
        <taxon>Tracheophyta</taxon>
        <taxon>Spermatophyta</taxon>
        <taxon>Magnoliopsida</taxon>
        <taxon>Magnoliidae</taxon>
        <taxon>Piperales</taxon>
        <taxon>Aristolochiaceae</taxon>
        <taxon>Aristolochia</taxon>
    </lineage>
</organism>
<evidence type="ECO:0000256" key="1">
    <source>
        <dbReference type="PIRSR" id="PIRSR602401-1"/>
    </source>
</evidence>
<dbReference type="GO" id="GO:0004497">
    <property type="term" value="F:monooxygenase activity"/>
    <property type="evidence" value="ECO:0007669"/>
    <property type="project" value="InterPro"/>
</dbReference>
<keyword evidence="1" id="KW-0479">Metal-binding</keyword>
<proteinExistence type="predicted"/>
<dbReference type="InterPro" id="IPR002401">
    <property type="entry name" value="Cyt_P450_E_grp-I"/>
</dbReference>
<dbReference type="GO" id="GO:0020037">
    <property type="term" value="F:heme binding"/>
    <property type="evidence" value="ECO:0007669"/>
    <property type="project" value="InterPro"/>
</dbReference>
<dbReference type="InterPro" id="IPR001128">
    <property type="entry name" value="Cyt_P450"/>
</dbReference>
<dbReference type="EMBL" id="JAINDJ010000003">
    <property type="protein sequence ID" value="KAG9451882.1"/>
    <property type="molecule type" value="Genomic_DNA"/>
</dbReference>
<keyword evidence="1" id="KW-0349">Heme</keyword>
<dbReference type="Proteomes" id="UP000825729">
    <property type="component" value="Unassembled WGS sequence"/>
</dbReference>
<dbReference type="InterPro" id="IPR036396">
    <property type="entry name" value="Cyt_P450_sf"/>
</dbReference>
<accession>A0AAV7ESQ2</accession>
<gene>
    <name evidence="3" type="ORF">H6P81_004786</name>
</gene>
<dbReference type="SUPFAM" id="SSF48264">
    <property type="entry name" value="Cytochrome P450"/>
    <property type="match status" value="1"/>
</dbReference>
<dbReference type="GO" id="GO:0016705">
    <property type="term" value="F:oxidoreductase activity, acting on paired donors, with incorporation or reduction of molecular oxygen"/>
    <property type="evidence" value="ECO:0007669"/>
    <property type="project" value="InterPro"/>
</dbReference>
<protein>
    <recommendedName>
        <fullName evidence="5">Cytochrome P450</fullName>
    </recommendedName>
</protein>
<keyword evidence="4" id="KW-1185">Reference proteome</keyword>
<dbReference type="Pfam" id="PF00067">
    <property type="entry name" value="p450"/>
    <property type="match status" value="1"/>
</dbReference>
<dbReference type="PRINTS" id="PR00385">
    <property type="entry name" value="P450"/>
</dbReference>
<dbReference type="AlphaFoldDB" id="A0AAV7ESQ2"/>
<evidence type="ECO:0000256" key="2">
    <source>
        <dbReference type="SAM" id="Phobius"/>
    </source>
</evidence>
<dbReference type="PANTHER" id="PTHR47951:SF3">
    <property type="entry name" value="CYTOCHROME P450, FAMILY 706, SUBFAMILY A, POLYPEPTIDE 4"/>
    <property type="match status" value="1"/>
</dbReference>
<feature type="transmembrane region" description="Helical" evidence="2">
    <location>
        <begin position="20"/>
        <end position="39"/>
    </location>
</feature>
<keyword evidence="1" id="KW-0408">Iron</keyword>
<dbReference type="GO" id="GO:0005506">
    <property type="term" value="F:iron ion binding"/>
    <property type="evidence" value="ECO:0007669"/>
    <property type="project" value="InterPro"/>
</dbReference>